<dbReference type="GO" id="GO:0008967">
    <property type="term" value="F:phosphoglycolate phosphatase activity"/>
    <property type="evidence" value="ECO:0007669"/>
    <property type="project" value="UniProtKB-EC"/>
</dbReference>
<gene>
    <name evidence="5" type="ORF">CLG85_13015</name>
</gene>
<dbReference type="InterPro" id="IPR023214">
    <property type="entry name" value="HAD_sf"/>
</dbReference>
<dbReference type="NCBIfam" id="TIGR01549">
    <property type="entry name" value="HAD-SF-IA-v1"/>
    <property type="match status" value="1"/>
</dbReference>
<dbReference type="SFLD" id="SFLDS00003">
    <property type="entry name" value="Haloacid_Dehalogenase"/>
    <property type="match status" value="1"/>
</dbReference>
<dbReference type="NCBIfam" id="TIGR01509">
    <property type="entry name" value="HAD-SF-IA-v3"/>
    <property type="match status" value="1"/>
</dbReference>
<dbReference type="PANTHER" id="PTHR43434">
    <property type="entry name" value="PHOSPHOGLYCOLATE PHOSPHATASE"/>
    <property type="match status" value="1"/>
</dbReference>
<protein>
    <recommendedName>
        <fullName evidence="4">phosphoglycolate phosphatase</fullName>
        <ecNumber evidence="4">3.1.3.18</ecNumber>
    </recommendedName>
</protein>
<evidence type="ECO:0000256" key="2">
    <source>
        <dbReference type="ARBA" id="ARBA00004818"/>
    </source>
</evidence>
<comment type="caution">
    <text evidence="5">The sequence shown here is derived from an EMBL/GenBank/DDBJ whole genome shotgun (WGS) entry which is preliminary data.</text>
</comment>
<evidence type="ECO:0000313" key="5">
    <source>
        <dbReference type="EMBL" id="PBD18749.1"/>
    </source>
</evidence>
<reference evidence="5" key="1">
    <citation type="submission" date="2017-09" db="EMBL/GenBank/DDBJ databases">
        <title>Yangia sp. SAOS 153D whole genome sequencing.</title>
        <authorList>
            <person name="Verma A."/>
            <person name="Krishnamurthi S."/>
        </authorList>
    </citation>
    <scope>NUCLEOTIDE SEQUENCE [LARGE SCALE GENOMIC DNA]</scope>
    <source>
        <strain evidence="5">SAOS 153D</strain>
    </source>
</reference>
<evidence type="ECO:0000256" key="1">
    <source>
        <dbReference type="ARBA" id="ARBA00000830"/>
    </source>
</evidence>
<dbReference type="GO" id="GO:0006281">
    <property type="term" value="P:DNA repair"/>
    <property type="evidence" value="ECO:0007669"/>
    <property type="project" value="TreeGrafter"/>
</dbReference>
<comment type="pathway">
    <text evidence="2">Organic acid metabolism; glycolate biosynthesis; glycolate from 2-phosphoglycolate: step 1/1.</text>
</comment>
<dbReference type="InterPro" id="IPR036412">
    <property type="entry name" value="HAD-like_sf"/>
</dbReference>
<dbReference type="InterPro" id="IPR023198">
    <property type="entry name" value="PGP-like_dom2"/>
</dbReference>
<proteinExistence type="inferred from homology"/>
<dbReference type="OrthoDB" id="9797743at2"/>
<sequence>MSPRPPLRAAAVLFDKDGTLFDFSRTWSAWALGVMQHLSEGDAALVEAMACELRFDLGTATFLKDSPVIAGTSREAAECLARALGRRDPEAIEGFLSEEAARAPLAEAVPLAPLLDSLRAAGLRLGVMTNDNEAVARAHLAQVGVGDRFDFVAGFDSGHGAKPSPAPLLAFAAALGLPPEQVVMVGDSTHDLQAGRAAGMMTVGVLTGPAGAEELRHLADAILPDIGHLPGWLSAVVA</sequence>
<dbReference type="Gene3D" id="3.40.50.1000">
    <property type="entry name" value="HAD superfamily/HAD-like"/>
    <property type="match status" value="1"/>
</dbReference>
<evidence type="ECO:0000256" key="3">
    <source>
        <dbReference type="ARBA" id="ARBA00006171"/>
    </source>
</evidence>
<comment type="catalytic activity">
    <reaction evidence="1">
        <text>2-phosphoglycolate + H2O = glycolate + phosphate</text>
        <dbReference type="Rhea" id="RHEA:14369"/>
        <dbReference type="ChEBI" id="CHEBI:15377"/>
        <dbReference type="ChEBI" id="CHEBI:29805"/>
        <dbReference type="ChEBI" id="CHEBI:43474"/>
        <dbReference type="ChEBI" id="CHEBI:58033"/>
        <dbReference type="EC" id="3.1.3.18"/>
    </reaction>
</comment>
<dbReference type="PANTHER" id="PTHR43434:SF1">
    <property type="entry name" value="PHOSPHOGLYCOLATE PHOSPHATASE"/>
    <property type="match status" value="1"/>
</dbReference>
<dbReference type="EMBL" id="NTHN01000201">
    <property type="protein sequence ID" value="PBD18749.1"/>
    <property type="molecule type" value="Genomic_DNA"/>
</dbReference>
<comment type="similarity">
    <text evidence="3">Belongs to the HAD-like hydrolase superfamily. CbbY/CbbZ/Gph/YieH family.</text>
</comment>
<dbReference type="EC" id="3.1.3.18" evidence="4"/>
<dbReference type="SUPFAM" id="SSF56784">
    <property type="entry name" value="HAD-like"/>
    <property type="match status" value="1"/>
</dbReference>
<dbReference type="InterPro" id="IPR006439">
    <property type="entry name" value="HAD-SF_hydro_IA"/>
</dbReference>
<dbReference type="InterPro" id="IPR050155">
    <property type="entry name" value="HAD-like_hydrolase_sf"/>
</dbReference>
<name>A0A2A3JWA6_9RHOB</name>
<evidence type="ECO:0000256" key="4">
    <source>
        <dbReference type="ARBA" id="ARBA00013078"/>
    </source>
</evidence>
<dbReference type="Gene3D" id="1.10.150.240">
    <property type="entry name" value="Putative phosphatase, domain 2"/>
    <property type="match status" value="1"/>
</dbReference>
<dbReference type="SFLD" id="SFLDG01129">
    <property type="entry name" value="C1.5:_HAD__Beta-PGM__Phosphata"/>
    <property type="match status" value="1"/>
</dbReference>
<accession>A0A2A3JWA6</accession>
<dbReference type="Pfam" id="PF00702">
    <property type="entry name" value="Hydrolase"/>
    <property type="match status" value="1"/>
</dbReference>
<dbReference type="AlphaFoldDB" id="A0A2A3JWA6"/>
<organism evidence="5">
    <name type="scientific">Alloyangia mangrovi</name>
    <dbReference type="NCBI Taxonomy" id="1779329"/>
    <lineage>
        <taxon>Bacteria</taxon>
        <taxon>Pseudomonadati</taxon>
        <taxon>Pseudomonadota</taxon>
        <taxon>Alphaproteobacteria</taxon>
        <taxon>Rhodobacterales</taxon>
        <taxon>Roseobacteraceae</taxon>
        <taxon>Alloyangia</taxon>
    </lineage>
</organism>